<dbReference type="Proteomes" id="UP000324021">
    <property type="component" value="Unassembled WGS sequence"/>
</dbReference>
<evidence type="ECO:0000313" key="4">
    <source>
        <dbReference type="Proteomes" id="UP000324021"/>
    </source>
</evidence>
<gene>
    <name evidence="2" type="ORF">SAMN04488694_14115</name>
    <name evidence="1" type="ORF">SAMN05192552_104610</name>
</gene>
<accession>A0A1G6XCT0</accession>
<protein>
    <submittedName>
        <fullName evidence="1">Uncharacterized protein</fullName>
    </submittedName>
</protein>
<evidence type="ECO:0000313" key="1">
    <source>
        <dbReference type="EMBL" id="SDD76019.1"/>
    </source>
</evidence>
<dbReference type="AlphaFoldDB" id="A0A1G6XCT0"/>
<keyword evidence="3" id="KW-1185">Reference proteome</keyword>
<dbReference type="EMBL" id="FOIC01000041">
    <property type="protein sequence ID" value="SEU09096.1"/>
    <property type="molecule type" value="Genomic_DNA"/>
</dbReference>
<reference evidence="3 4" key="2">
    <citation type="submission" date="2016-10" db="EMBL/GenBank/DDBJ databases">
        <authorList>
            <person name="Varghese N."/>
            <person name="Submissions S."/>
        </authorList>
    </citation>
    <scope>NUCLEOTIDE SEQUENCE [LARGE SCALE GENOMIC DNA]</scope>
    <source>
        <strain evidence="1 4">CDM_1</strain>
        <strain evidence="3">CDM_6</strain>
    </source>
</reference>
<reference evidence="2" key="1">
    <citation type="submission" date="2016-10" db="EMBL/GenBank/DDBJ databases">
        <authorList>
            <person name="de Groot N.N."/>
        </authorList>
    </citation>
    <scope>NUCLEOTIDE SEQUENCE [LARGE SCALE GENOMIC DNA]</scope>
    <source>
        <strain evidence="2">CDM_6</strain>
    </source>
</reference>
<evidence type="ECO:0000313" key="2">
    <source>
        <dbReference type="EMBL" id="SEU09096.1"/>
    </source>
</evidence>
<sequence>MERREDAPFHSQWFTNSYLHFTVAFELQCDTTEVGFDHIGEFGWFTDVPRWSSRLTSDQTVCLVPGNRQRDGALPRDGVTLIEDGRHRYLFRLFGLVLTDQQKRVTRFAKQVGSNNRSCSK</sequence>
<dbReference type="EMBL" id="FMZP01000046">
    <property type="protein sequence ID" value="SDD76019.1"/>
    <property type="molecule type" value="Genomic_DNA"/>
</dbReference>
<name>A0A1G6XCT0_9EURY</name>
<organism evidence="1 4">
    <name type="scientific">Natrinema hispanicum</name>
    <dbReference type="NCBI Taxonomy" id="392421"/>
    <lineage>
        <taxon>Archaea</taxon>
        <taxon>Methanobacteriati</taxon>
        <taxon>Methanobacteriota</taxon>
        <taxon>Stenosarchaea group</taxon>
        <taxon>Halobacteria</taxon>
        <taxon>Halobacteriales</taxon>
        <taxon>Natrialbaceae</taxon>
        <taxon>Natrinema</taxon>
    </lineage>
</organism>
<evidence type="ECO:0000313" key="3">
    <source>
        <dbReference type="Proteomes" id="UP000199320"/>
    </source>
</evidence>
<dbReference type="Proteomes" id="UP000199320">
    <property type="component" value="Unassembled WGS sequence"/>
</dbReference>
<proteinExistence type="predicted"/>
<dbReference type="STRING" id="392421.SAMN04488694_14115"/>